<dbReference type="Pfam" id="PF13456">
    <property type="entry name" value="RVT_3"/>
    <property type="match status" value="1"/>
</dbReference>
<organism evidence="2 3">
    <name type="scientific">Amborella trichopoda</name>
    <dbReference type="NCBI Taxonomy" id="13333"/>
    <lineage>
        <taxon>Eukaryota</taxon>
        <taxon>Viridiplantae</taxon>
        <taxon>Streptophyta</taxon>
        <taxon>Embryophyta</taxon>
        <taxon>Tracheophyta</taxon>
        <taxon>Spermatophyta</taxon>
        <taxon>Magnoliopsida</taxon>
        <taxon>Amborellales</taxon>
        <taxon>Amborellaceae</taxon>
        <taxon>Amborella</taxon>
    </lineage>
</organism>
<dbReference type="STRING" id="13333.W1NRU4"/>
<dbReference type="InterPro" id="IPR002156">
    <property type="entry name" value="RNaseH_domain"/>
</dbReference>
<sequence>MLHLCSHVVVPWTSHLIQKTSSLFFCSSFCPIWTHSRGPSFAPKGIAAVNERDVRCFSVKSLRKPTTAAVSSATRQQLPPGEDEENKPFYVVRKGNITGIYKTLDDCRSLVYDPSCNVFKGFCLQKEVEDYLTARGLKSPSFSVSSTDVTDDFLGTLVPLGTAIPCQNQVPCQNQESNEQFSSTKVRSKKSKLKTLKATIASINDMESNEQFSSTKVRSKKSKLKTSKATIASINDTEAVDSPPVQKKQKLKKMKIKEPVLLEFDGSSKGNPGRGGAGAILRTDDGRVICRMREGLGIVTNNVAEYRAVILGMKCALRKGVTQVQVQGDSKLVCMQIQNLWRTKHHNLIKLSKEAQELKKRFSYFQINHVDRDLNSEADALANSAVELEVDETQEACEDEVANKKTKNKNGSGTH</sequence>
<dbReference type="InterPro" id="IPR012337">
    <property type="entry name" value="RNaseH-like_sf"/>
</dbReference>
<dbReference type="Gramene" id="ERM99686">
    <property type="protein sequence ID" value="ERM99686"/>
    <property type="gene ID" value="AMTR_s00099p00062060"/>
</dbReference>
<keyword evidence="3" id="KW-1185">Reference proteome</keyword>
<dbReference type="GO" id="GO:0004523">
    <property type="term" value="F:RNA-DNA hybrid ribonuclease activity"/>
    <property type="evidence" value="ECO:0007669"/>
    <property type="project" value="InterPro"/>
</dbReference>
<feature type="domain" description="RNase H type-1" evidence="1">
    <location>
        <begin position="256"/>
        <end position="387"/>
    </location>
</feature>
<evidence type="ECO:0000313" key="3">
    <source>
        <dbReference type="Proteomes" id="UP000017836"/>
    </source>
</evidence>
<dbReference type="PROSITE" id="PS50879">
    <property type="entry name" value="RNASE_H_1"/>
    <property type="match status" value="1"/>
</dbReference>
<accession>W1NRU4</accession>
<dbReference type="Proteomes" id="UP000017836">
    <property type="component" value="Unassembled WGS sequence"/>
</dbReference>
<dbReference type="CDD" id="cd09279">
    <property type="entry name" value="RNase_HI_like"/>
    <property type="match status" value="1"/>
</dbReference>
<dbReference type="PANTHER" id="PTHR46387">
    <property type="entry name" value="POLYNUCLEOTIDYL TRANSFERASE, RIBONUCLEASE H-LIKE SUPERFAMILY PROTEIN"/>
    <property type="match status" value="1"/>
</dbReference>
<dbReference type="EMBL" id="KI394994">
    <property type="protein sequence ID" value="ERM99686.1"/>
    <property type="molecule type" value="Genomic_DNA"/>
</dbReference>
<dbReference type="KEGG" id="atr:18427722"/>
<dbReference type="HOGENOM" id="CLU_052573_0_0_1"/>
<dbReference type="eggNOG" id="ENOG502QRR5">
    <property type="taxonomic scope" value="Eukaryota"/>
</dbReference>
<dbReference type="Pfam" id="PF01693">
    <property type="entry name" value="Cauli_VI"/>
    <property type="match status" value="1"/>
</dbReference>
<dbReference type="GO" id="GO:0003676">
    <property type="term" value="F:nucleic acid binding"/>
    <property type="evidence" value="ECO:0007669"/>
    <property type="project" value="InterPro"/>
</dbReference>
<dbReference type="Gene3D" id="3.30.420.10">
    <property type="entry name" value="Ribonuclease H-like superfamily/Ribonuclease H"/>
    <property type="match status" value="1"/>
</dbReference>
<dbReference type="InterPro" id="IPR036397">
    <property type="entry name" value="RNaseH_sf"/>
</dbReference>
<dbReference type="SUPFAM" id="SSF55658">
    <property type="entry name" value="L9 N-domain-like"/>
    <property type="match status" value="1"/>
</dbReference>
<gene>
    <name evidence="2" type="ORF">AMTR_s00099p00062060</name>
</gene>
<evidence type="ECO:0000313" key="2">
    <source>
        <dbReference type="EMBL" id="ERM99686.1"/>
    </source>
</evidence>
<dbReference type="FunFam" id="3.30.420.10:FF:000076">
    <property type="entry name" value="RBR-type E3 ubiquitin transferase"/>
    <property type="match status" value="1"/>
</dbReference>
<dbReference type="InterPro" id="IPR011320">
    <property type="entry name" value="RNase_H1_N"/>
</dbReference>
<protein>
    <recommendedName>
        <fullName evidence="1">RNase H type-1 domain-containing protein</fullName>
    </recommendedName>
</protein>
<name>W1NRU4_AMBTC</name>
<reference evidence="3" key="1">
    <citation type="journal article" date="2013" name="Science">
        <title>The Amborella genome and the evolution of flowering plants.</title>
        <authorList>
            <consortium name="Amborella Genome Project"/>
        </authorList>
    </citation>
    <scope>NUCLEOTIDE SEQUENCE [LARGE SCALE GENOMIC DNA]</scope>
</reference>
<dbReference type="SUPFAM" id="SSF53098">
    <property type="entry name" value="Ribonuclease H-like"/>
    <property type="match status" value="1"/>
</dbReference>
<dbReference type="Gene3D" id="3.40.970.10">
    <property type="entry name" value="Ribonuclease H1, N-terminal domain"/>
    <property type="match status" value="1"/>
</dbReference>
<dbReference type="InterPro" id="IPR037056">
    <property type="entry name" value="RNase_H1_N_sf"/>
</dbReference>
<dbReference type="OrthoDB" id="2016287at2759"/>
<dbReference type="AlphaFoldDB" id="W1NRU4"/>
<evidence type="ECO:0000259" key="1">
    <source>
        <dbReference type="PROSITE" id="PS50879"/>
    </source>
</evidence>
<dbReference type="InterPro" id="IPR009027">
    <property type="entry name" value="Ribosomal_bL9/RNase_H1_N"/>
</dbReference>
<proteinExistence type="predicted"/>
<dbReference type="PANTHER" id="PTHR46387:SF40">
    <property type="entry name" value="POLYNUCLEOTIDYL TRANSFERASE, RIBONUCLEASE H-LIKE SUPERFAMILY PROTEIN"/>
    <property type="match status" value="1"/>
</dbReference>